<keyword evidence="2 6" id="KW-0251">Elongation factor</keyword>
<dbReference type="Proteomes" id="UP000030763">
    <property type="component" value="Unassembled WGS sequence"/>
</dbReference>
<dbReference type="Gene3D" id="2.40.30.10">
    <property type="entry name" value="Translation factors"/>
    <property type="match status" value="2"/>
</dbReference>
<proteinExistence type="predicted"/>
<dbReference type="RefSeq" id="XP_013335691.1">
    <property type="nucleotide sequence ID" value="XM_013480237.1"/>
</dbReference>
<sequence length="134" mass="14966">MFRKTLDEARAGDQVGALVKGLRREDIKRGMVLGCPGYLKLYKKFIANVYILKEEEGGRKKPFFSYYRPQAFIRTGDMACTLILPQGKDMGMPGDNIQLEVELLNPLALHIGLRFTLREGGRTVASGVITDTIS</sequence>
<dbReference type="CDD" id="cd03707">
    <property type="entry name" value="EFTU_III"/>
    <property type="match status" value="1"/>
</dbReference>
<dbReference type="SUPFAM" id="SSF50465">
    <property type="entry name" value="EF-Tu/eEF-1alpha/eIF2-gamma C-terminal domain"/>
    <property type="match status" value="1"/>
</dbReference>
<dbReference type="OrthoDB" id="2067at2759"/>
<dbReference type="InterPro" id="IPR009001">
    <property type="entry name" value="Transl_elong_EF1A/Init_IF2_C"/>
</dbReference>
<dbReference type="PANTHER" id="PTHR43721">
    <property type="entry name" value="ELONGATION FACTOR TU-RELATED"/>
    <property type="match status" value="1"/>
</dbReference>
<evidence type="ECO:0000256" key="2">
    <source>
        <dbReference type="ARBA" id="ARBA00022768"/>
    </source>
</evidence>
<feature type="domain" description="Translation elongation factor EFTu/EF1A C-terminal" evidence="5">
    <location>
        <begin position="40"/>
        <end position="131"/>
    </location>
</feature>
<keyword evidence="3" id="KW-0648">Protein biosynthesis</keyword>
<evidence type="ECO:0000313" key="6">
    <source>
        <dbReference type="EMBL" id="CDJ59043.1"/>
    </source>
</evidence>
<accession>U6M7L7</accession>
<evidence type="ECO:0000256" key="1">
    <source>
        <dbReference type="ARBA" id="ARBA00022741"/>
    </source>
</evidence>
<dbReference type="PANTHER" id="PTHR43721:SF22">
    <property type="entry name" value="ELONGATION FACTOR TU, MITOCHONDRIAL"/>
    <property type="match status" value="1"/>
</dbReference>
<dbReference type="InterPro" id="IPR004160">
    <property type="entry name" value="Transl_elong_EFTu/EF1A_C"/>
</dbReference>
<dbReference type="InterPro" id="IPR050055">
    <property type="entry name" value="EF-Tu_GTPase"/>
</dbReference>
<protein>
    <submittedName>
        <fullName evidence="6">Elongation factor Tu, putative</fullName>
    </submittedName>
</protein>
<dbReference type="OMA" id="ENVEMAM"/>
<organism evidence="6 7">
    <name type="scientific">Eimeria maxima</name>
    <name type="common">Coccidian parasite</name>
    <dbReference type="NCBI Taxonomy" id="5804"/>
    <lineage>
        <taxon>Eukaryota</taxon>
        <taxon>Sar</taxon>
        <taxon>Alveolata</taxon>
        <taxon>Apicomplexa</taxon>
        <taxon>Conoidasida</taxon>
        <taxon>Coccidia</taxon>
        <taxon>Eucoccidiorida</taxon>
        <taxon>Eimeriorina</taxon>
        <taxon>Eimeriidae</taxon>
        <taxon>Eimeria</taxon>
    </lineage>
</organism>
<reference evidence="6" key="1">
    <citation type="submission" date="2013-10" db="EMBL/GenBank/DDBJ databases">
        <title>Genomic analysis of the causative agents of coccidiosis in chickens.</title>
        <authorList>
            <person name="Reid A.J."/>
            <person name="Blake D."/>
            <person name="Billington K."/>
            <person name="Browne H."/>
            <person name="Dunn M."/>
            <person name="Hung S."/>
            <person name="Kawahara F."/>
            <person name="Miranda-Saavedra D."/>
            <person name="Mourier T."/>
            <person name="Nagra H."/>
            <person name="Otto T.D."/>
            <person name="Rawlings N."/>
            <person name="Sanchez A."/>
            <person name="Sanders M."/>
            <person name="Subramaniam C."/>
            <person name="Tay Y."/>
            <person name="Dear P."/>
            <person name="Doerig C."/>
            <person name="Gruber A."/>
            <person name="Parkinson J."/>
            <person name="Shirley M."/>
            <person name="Wan K.L."/>
            <person name="Berriman M."/>
            <person name="Tomley F."/>
            <person name="Pain A."/>
        </authorList>
    </citation>
    <scope>NUCLEOTIDE SEQUENCE [LARGE SCALE GENOMIC DNA]</scope>
    <source>
        <strain evidence="6">Weybridge</strain>
    </source>
</reference>
<evidence type="ECO:0000256" key="4">
    <source>
        <dbReference type="ARBA" id="ARBA00023134"/>
    </source>
</evidence>
<dbReference type="VEuPathDB" id="ToxoDB:EMWEY_00055280"/>
<dbReference type="FunFam" id="2.40.30.10:FF:000002">
    <property type="entry name" value="Elongation factor Tu"/>
    <property type="match status" value="1"/>
</dbReference>
<dbReference type="GO" id="GO:0070125">
    <property type="term" value="P:mitochondrial translational elongation"/>
    <property type="evidence" value="ECO:0007669"/>
    <property type="project" value="TreeGrafter"/>
</dbReference>
<dbReference type="SUPFAM" id="SSF50447">
    <property type="entry name" value="Translation proteins"/>
    <property type="match status" value="1"/>
</dbReference>
<keyword evidence="1" id="KW-0547">Nucleotide-binding</keyword>
<keyword evidence="4" id="KW-0342">GTP-binding</keyword>
<name>U6M7L7_EIMMA</name>
<evidence type="ECO:0000256" key="3">
    <source>
        <dbReference type="ARBA" id="ARBA00022917"/>
    </source>
</evidence>
<dbReference type="InterPro" id="IPR009000">
    <property type="entry name" value="Transl_B-barrel_sf"/>
</dbReference>
<dbReference type="AlphaFoldDB" id="U6M7L7"/>
<keyword evidence="7" id="KW-1185">Reference proteome</keyword>
<evidence type="ECO:0000259" key="5">
    <source>
        <dbReference type="Pfam" id="PF03143"/>
    </source>
</evidence>
<dbReference type="EMBL" id="HG720048">
    <property type="protein sequence ID" value="CDJ59043.1"/>
    <property type="molecule type" value="Genomic_DNA"/>
</dbReference>
<dbReference type="GO" id="GO:0003746">
    <property type="term" value="F:translation elongation factor activity"/>
    <property type="evidence" value="ECO:0007669"/>
    <property type="project" value="UniProtKB-KW"/>
</dbReference>
<dbReference type="GO" id="GO:0005739">
    <property type="term" value="C:mitochondrion"/>
    <property type="evidence" value="ECO:0007669"/>
    <property type="project" value="TreeGrafter"/>
</dbReference>
<dbReference type="GO" id="GO:0005525">
    <property type="term" value="F:GTP binding"/>
    <property type="evidence" value="ECO:0007669"/>
    <property type="project" value="UniProtKB-KW"/>
</dbReference>
<gene>
    <name evidence="6" type="ORF">EMWEY_00055280</name>
</gene>
<dbReference type="GeneID" id="25339514"/>
<dbReference type="Pfam" id="PF03143">
    <property type="entry name" value="GTP_EFTU_D3"/>
    <property type="match status" value="1"/>
</dbReference>
<evidence type="ECO:0000313" key="7">
    <source>
        <dbReference type="Proteomes" id="UP000030763"/>
    </source>
</evidence>
<reference evidence="6" key="2">
    <citation type="submission" date="2013-10" db="EMBL/GenBank/DDBJ databases">
        <authorList>
            <person name="Aslett M."/>
        </authorList>
    </citation>
    <scope>NUCLEOTIDE SEQUENCE [LARGE SCALE GENOMIC DNA]</scope>
    <source>
        <strain evidence="6">Weybridge</strain>
    </source>
</reference>